<dbReference type="KEGG" id="loa:LOAG_13034"/>
<dbReference type="WBParaSite" id="EN70_11714">
    <property type="protein sequence ID" value="EN70_11714"/>
    <property type="gene ID" value="EN70_11714"/>
</dbReference>
<feature type="compositionally biased region" description="Acidic residues" evidence="1">
    <location>
        <begin position="39"/>
        <end position="57"/>
    </location>
</feature>
<dbReference type="RefSeq" id="XP_003148593.2">
    <property type="nucleotide sequence ID" value="XM_003148545.2"/>
</dbReference>
<accession>A0A1S0TK80</accession>
<dbReference type="CTD" id="9950503"/>
<sequence length="63" mass="7019">MIVSLNCAGFKDTSTFVAFALNVMDRTFPKSTFIKSSHDDDDDDDDDNDNDNDDNDDIIINVA</sequence>
<dbReference type="Proteomes" id="UP000095285">
    <property type="component" value="Unassembled WGS sequence"/>
</dbReference>
<dbReference type="EMBL" id="JH712204">
    <property type="protein sequence ID" value="EFO15476.2"/>
    <property type="molecule type" value="Genomic_DNA"/>
</dbReference>
<reference evidence="2 3" key="1">
    <citation type="submission" date="2012-04" db="EMBL/GenBank/DDBJ databases">
        <title>The Genome Sequence of Loa loa.</title>
        <authorList>
            <consortium name="The Broad Institute Genome Sequencing Platform"/>
            <consortium name="Broad Institute Genome Sequencing Center for Infectious Disease"/>
            <person name="Nutman T.B."/>
            <person name="Fink D.L."/>
            <person name="Russ C."/>
            <person name="Young S."/>
            <person name="Zeng Q."/>
            <person name="Gargeya S."/>
            <person name="Alvarado L."/>
            <person name="Berlin A."/>
            <person name="Chapman S.B."/>
            <person name="Chen Z."/>
            <person name="Freedman E."/>
            <person name="Gellesch M."/>
            <person name="Goldberg J."/>
            <person name="Griggs A."/>
            <person name="Gujja S."/>
            <person name="Heilman E.R."/>
            <person name="Heiman D."/>
            <person name="Howarth C."/>
            <person name="Mehta T."/>
            <person name="Neiman D."/>
            <person name="Pearson M."/>
            <person name="Roberts A."/>
            <person name="Saif S."/>
            <person name="Shea T."/>
            <person name="Shenoy N."/>
            <person name="Sisk P."/>
            <person name="Stolte C."/>
            <person name="Sykes S."/>
            <person name="White J."/>
            <person name="Yandava C."/>
            <person name="Haas B."/>
            <person name="Henn M.R."/>
            <person name="Nusbaum C."/>
            <person name="Birren B."/>
        </authorList>
    </citation>
    <scope>NUCLEOTIDE SEQUENCE [LARGE SCALE GENOMIC DNA]</scope>
</reference>
<proteinExistence type="predicted"/>
<evidence type="ECO:0000313" key="4">
    <source>
        <dbReference type="WBParaSite" id="EN70_11714"/>
    </source>
</evidence>
<dbReference type="AlphaFoldDB" id="A0A1I7VAR4"/>
<evidence type="ECO:0000313" key="3">
    <source>
        <dbReference type="Proteomes" id="UP000095285"/>
    </source>
</evidence>
<dbReference type="GeneID" id="9950503"/>
<feature type="region of interest" description="Disordered" evidence="1">
    <location>
        <begin position="33"/>
        <end position="63"/>
    </location>
</feature>
<keyword evidence="3" id="KW-1185">Reference proteome</keyword>
<protein>
    <submittedName>
        <fullName evidence="4">THUMP domain-containing protein</fullName>
    </submittedName>
</protein>
<gene>
    <name evidence="2 4" type="ORF">LOAG_13034</name>
</gene>
<evidence type="ECO:0000313" key="2">
    <source>
        <dbReference type="EMBL" id="EFO15476.2"/>
    </source>
</evidence>
<name>A0A1I7VAR4_LOALO</name>
<organism evidence="3 4">
    <name type="scientific">Loa loa</name>
    <name type="common">Eye worm</name>
    <name type="synonym">Filaria loa</name>
    <dbReference type="NCBI Taxonomy" id="7209"/>
    <lineage>
        <taxon>Eukaryota</taxon>
        <taxon>Metazoa</taxon>
        <taxon>Ecdysozoa</taxon>
        <taxon>Nematoda</taxon>
        <taxon>Chromadorea</taxon>
        <taxon>Rhabditida</taxon>
        <taxon>Spirurina</taxon>
        <taxon>Spiruromorpha</taxon>
        <taxon>Filarioidea</taxon>
        <taxon>Onchocercidae</taxon>
        <taxon>Loa</taxon>
    </lineage>
</organism>
<reference evidence="4" key="2">
    <citation type="submission" date="2016-11" db="UniProtKB">
        <authorList>
            <consortium name="WormBaseParasite"/>
        </authorList>
    </citation>
    <scope>IDENTIFICATION</scope>
</reference>
<accession>A0A1I7VAR4</accession>
<evidence type="ECO:0000256" key="1">
    <source>
        <dbReference type="SAM" id="MobiDB-lite"/>
    </source>
</evidence>